<organism evidence="2 3">
    <name type="scientific">Orbilia brochopaga</name>
    <dbReference type="NCBI Taxonomy" id="3140254"/>
    <lineage>
        <taxon>Eukaryota</taxon>
        <taxon>Fungi</taxon>
        <taxon>Dikarya</taxon>
        <taxon>Ascomycota</taxon>
        <taxon>Pezizomycotina</taxon>
        <taxon>Orbiliomycetes</taxon>
        <taxon>Orbiliales</taxon>
        <taxon>Orbiliaceae</taxon>
        <taxon>Orbilia</taxon>
    </lineage>
</organism>
<protein>
    <submittedName>
        <fullName evidence="2">Uncharacterized protein</fullName>
    </submittedName>
</protein>
<gene>
    <name evidence="2" type="ORF">TWF696_003228</name>
</gene>
<comment type="caution">
    <text evidence="2">The sequence shown here is derived from an EMBL/GenBank/DDBJ whole genome shotgun (WGS) entry which is preliminary data.</text>
</comment>
<reference evidence="2 3" key="1">
    <citation type="submission" date="2019-10" db="EMBL/GenBank/DDBJ databases">
        <authorList>
            <person name="Palmer J.M."/>
        </authorList>
    </citation>
    <scope>NUCLEOTIDE SEQUENCE [LARGE SCALE GENOMIC DNA]</scope>
    <source>
        <strain evidence="2 3">TWF696</strain>
    </source>
</reference>
<evidence type="ECO:0000313" key="3">
    <source>
        <dbReference type="Proteomes" id="UP001375240"/>
    </source>
</evidence>
<accession>A0AAV9TXY4</accession>
<name>A0AAV9TXY4_9PEZI</name>
<keyword evidence="3" id="KW-1185">Reference proteome</keyword>
<evidence type="ECO:0000256" key="1">
    <source>
        <dbReference type="SAM" id="MobiDB-lite"/>
    </source>
</evidence>
<evidence type="ECO:0000313" key="2">
    <source>
        <dbReference type="EMBL" id="KAK6331160.1"/>
    </source>
</evidence>
<feature type="region of interest" description="Disordered" evidence="1">
    <location>
        <begin position="1"/>
        <end position="34"/>
    </location>
</feature>
<dbReference type="Proteomes" id="UP001375240">
    <property type="component" value="Unassembled WGS sequence"/>
</dbReference>
<sequence length="147" mass="15620">MLEMEARAMEPSSGGECERADAACSSSGSRGDGDEVCMNVDGGGGEVEVVIEAELSRAGTDVGLQAKGWPTSTPLELLPQPHNHYDDHDDHQLHQMGRPHCQCVFAFGYTASTTSRIGAGLIGHGRLQRKQLLVADGTAIEISKGMR</sequence>
<dbReference type="AlphaFoldDB" id="A0AAV9TXY4"/>
<dbReference type="EMBL" id="JAVHNQ010000016">
    <property type="protein sequence ID" value="KAK6331160.1"/>
    <property type="molecule type" value="Genomic_DNA"/>
</dbReference>
<proteinExistence type="predicted"/>